<evidence type="ECO:0000313" key="11">
    <source>
        <dbReference type="Proteomes" id="UP000182057"/>
    </source>
</evidence>
<name>A0A1D3UDT1_TANFO</name>
<feature type="transmembrane region" description="Helical" evidence="8">
    <location>
        <begin position="159"/>
        <end position="184"/>
    </location>
</feature>
<evidence type="ECO:0000256" key="5">
    <source>
        <dbReference type="ARBA" id="ARBA00022989"/>
    </source>
</evidence>
<evidence type="ECO:0000256" key="3">
    <source>
        <dbReference type="ARBA" id="ARBA00022679"/>
    </source>
</evidence>
<proteinExistence type="inferred from homology"/>
<comment type="similarity">
    <text evidence="7">Belongs to the glycosyltransferase 87 family.</text>
</comment>
<evidence type="ECO:0000256" key="6">
    <source>
        <dbReference type="ARBA" id="ARBA00023136"/>
    </source>
</evidence>
<reference evidence="9 12" key="2">
    <citation type="submission" date="2017-09" db="EMBL/GenBank/DDBJ databases">
        <title>Phase variable restriction modification systems are present in the genome sequences of periodontal pathogens Prevotella intermedia, Tannerella forsythia and Porphyromonas gingivalis.</title>
        <authorList>
            <person name="Haigh R.D."/>
            <person name="Crawford L."/>
            <person name="Ralph J."/>
            <person name="Wanford J."/>
            <person name="Vartoukian S.R."/>
            <person name="Hijazib K."/>
            <person name="Wade W."/>
            <person name="Oggioni M.R."/>
        </authorList>
    </citation>
    <scope>NUCLEOTIDE SEQUENCE [LARGE SCALE GENOMIC DNA]</scope>
    <source>
        <strain evidence="9 12">WW11663</strain>
    </source>
</reference>
<accession>A0A1D3UDT1</accession>
<dbReference type="OrthoDB" id="1070018at2"/>
<gene>
    <name evidence="9" type="ORF">CLI86_08615</name>
    <name evidence="10" type="ORF">TFUB20_00298</name>
</gene>
<evidence type="ECO:0000256" key="2">
    <source>
        <dbReference type="ARBA" id="ARBA00022475"/>
    </source>
</evidence>
<feature type="transmembrane region" description="Helical" evidence="8">
    <location>
        <begin position="129"/>
        <end position="153"/>
    </location>
</feature>
<feature type="transmembrane region" description="Helical" evidence="8">
    <location>
        <begin position="191"/>
        <end position="211"/>
    </location>
</feature>
<evidence type="ECO:0000313" key="10">
    <source>
        <dbReference type="EMBL" id="SCQ18280.1"/>
    </source>
</evidence>
<evidence type="ECO:0000256" key="7">
    <source>
        <dbReference type="ARBA" id="ARBA00024033"/>
    </source>
</evidence>
<feature type="transmembrane region" description="Helical" evidence="8">
    <location>
        <begin position="331"/>
        <end position="352"/>
    </location>
</feature>
<protein>
    <submittedName>
        <fullName evidence="9">DUF2029 domain-containing protein</fullName>
    </submittedName>
</protein>
<feature type="transmembrane region" description="Helical" evidence="8">
    <location>
        <begin position="259"/>
        <end position="275"/>
    </location>
</feature>
<dbReference type="Proteomes" id="UP000219259">
    <property type="component" value="Unassembled WGS sequence"/>
</dbReference>
<evidence type="ECO:0000256" key="4">
    <source>
        <dbReference type="ARBA" id="ARBA00022692"/>
    </source>
</evidence>
<keyword evidence="2" id="KW-1003">Cell membrane</keyword>
<keyword evidence="5 8" id="KW-1133">Transmembrane helix</keyword>
<dbReference type="GO" id="GO:0016758">
    <property type="term" value="F:hexosyltransferase activity"/>
    <property type="evidence" value="ECO:0007669"/>
    <property type="project" value="InterPro"/>
</dbReference>
<dbReference type="Proteomes" id="UP000182057">
    <property type="component" value="Unassembled WGS sequence"/>
</dbReference>
<evidence type="ECO:0000256" key="1">
    <source>
        <dbReference type="ARBA" id="ARBA00004651"/>
    </source>
</evidence>
<evidence type="ECO:0000256" key="8">
    <source>
        <dbReference type="SAM" id="Phobius"/>
    </source>
</evidence>
<dbReference type="Pfam" id="PF09594">
    <property type="entry name" value="GT87"/>
    <property type="match status" value="1"/>
</dbReference>
<feature type="transmembrane region" description="Helical" evidence="8">
    <location>
        <begin position="91"/>
        <end position="108"/>
    </location>
</feature>
<feature type="transmembrane region" description="Helical" evidence="8">
    <location>
        <begin position="16"/>
        <end position="36"/>
    </location>
</feature>
<organism evidence="10 11">
    <name type="scientific">Tannerella forsythia</name>
    <name type="common">Bacteroides forsythus</name>
    <dbReference type="NCBI Taxonomy" id="28112"/>
    <lineage>
        <taxon>Bacteria</taxon>
        <taxon>Pseudomonadati</taxon>
        <taxon>Bacteroidota</taxon>
        <taxon>Bacteroidia</taxon>
        <taxon>Bacteroidales</taxon>
        <taxon>Tannerellaceae</taxon>
        <taxon>Tannerella</taxon>
    </lineage>
</organism>
<reference evidence="10 11" key="1">
    <citation type="submission" date="2016-09" db="EMBL/GenBank/DDBJ databases">
        <authorList>
            <person name="Capua I."/>
            <person name="De Benedictis P."/>
            <person name="Joannis T."/>
            <person name="Lombin L.H."/>
            <person name="Cattoli G."/>
        </authorList>
    </citation>
    <scope>NUCLEOTIDE SEQUENCE [LARGE SCALE GENOMIC DNA]</scope>
    <source>
        <strain evidence="10 11">UB20</strain>
    </source>
</reference>
<feature type="transmembrane region" description="Helical" evidence="8">
    <location>
        <begin position="287"/>
        <end position="319"/>
    </location>
</feature>
<evidence type="ECO:0000313" key="12">
    <source>
        <dbReference type="Proteomes" id="UP000219259"/>
    </source>
</evidence>
<dbReference type="GO" id="GO:0005886">
    <property type="term" value="C:plasma membrane"/>
    <property type="evidence" value="ECO:0007669"/>
    <property type="project" value="UniProtKB-SubCell"/>
</dbReference>
<evidence type="ECO:0000313" key="9">
    <source>
        <dbReference type="EMBL" id="PDP43427.1"/>
    </source>
</evidence>
<keyword evidence="4 8" id="KW-0812">Transmembrane</keyword>
<keyword evidence="3" id="KW-0808">Transferase</keyword>
<dbReference type="InterPro" id="IPR018584">
    <property type="entry name" value="GT87"/>
</dbReference>
<sequence>MNWRENIKNVFRHPVFNRYTTVGVVWGMATLAAWLLKHPNNNFIIFRNVFWHVLHQMPLYAEYPEIYHDINHYGPSFSFIVAPFALFPVKFGYLLWLAAMSALLFIAIRTLPFERKKLLFIMWFCANELYTALCLAQFNIVIGAMLILIFVCIEKEKEVWAALLIVIGLFVKIYGIVGLAFFFFSHRKTKLILSLIGWSLVFFALPMLYSSPEYILRQYGEWLPDLIAKNAANHFSLFQNISLLGIVRKISGNPDYSDMWLIIPGLILFALPYLRTGQYASPTFRRMFLVSVMLFVVLFSTGSESSSYIIALTGVAVWFRGVPWKRPKGDIALLIFAFVLTSMSPSDLFPAFLYRPYVQPYALKALPCVLIWFKLIYEMMTRDYAAADNRTPEFSPSSHKE</sequence>
<dbReference type="EMBL" id="FMMM01000016">
    <property type="protein sequence ID" value="SCQ18280.1"/>
    <property type="molecule type" value="Genomic_DNA"/>
</dbReference>
<dbReference type="EMBL" id="NSLJ01000020">
    <property type="protein sequence ID" value="PDP43427.1"/>
    <property type="molecule type" value="Genomic_DNA"/>
</dbReference>
<dbReference type="AlphaFoldDB" id="A0A1D3UDT1"/>
<dbReference type="RefSeq" id="WP_046825886.1">
    <property type="nucleotide sequence ID" value="NZ_CAUSRC010000126.1"/>
</dbReference>
<keyword evidence="6 8" id="KW-0472">Membrane</keyword>
<comment type="subcellular location">
    <subcellularLocation>
        <location evidence="1">Cell membrane</location>
        <topology evidence="1">Multi-pass membrane protein</topology>
    </subcellularLocation>
</comment>